<dbReference type="RefSeq" id="WP_093714202.1">
    <property type="nucleotide sequence ID" value="NZ_FONG01000008.1"/>
</dbReference>
<dbReference type="STRING" id="380248.SAMN05216251_108230"/>
<keyword evidence="2" id="KW-1185">Reference proteome</keyword>
<accession>A0A1I2G400</accession>
<organism evidence="1 2">
    <name type="scientific">Actinacidiphila alni</name>
    <dbReference type="NCBI Taxonomy" id="380248"/>
    <lineage>
        <taxon>Bacteria</taxon>
        <taxon>Bacillati</taxon>
        <taxon>Actinomycetota</taxon>
        <taxon>Actinomycetes</taxon>
        <taxon>Kitasatosporales</taxon>
        <taxon>Streptomycetaceae</taxon>
        <taxon>Actinacidiphila</taxon>
    </lineage>
</organism>
<dbReference type="AlphaFoldDB" id="A0A1I2G400"/>
<name>A0A1I2G400_9ACTN</name>
<dbReference type="OrthoDB" id="4245775at2"/>
<dbReference type="EMBL" id="FONG01000008">
    <property type="protein sequence ID" value="SFF11700.1"/>
    <property type="molecule type" value="Genomic_DNA"/>
</dbReference>
<dbReference type="Proteomes" id="UP000199323">
    <property type="component" value="Unassembled WGS sequence"/>
</dbReference>
<evidence type="ECO:0008006" key="3">
    <source>
        <dbReference type="Google" id="ProtNLM"/>
    </source>
</evidence>
<gene>
    <name evidence="1" type="ORF">SAMN05216251_108230</name>
</gene>
<protein>
    <recommendedName>
        <fullName evidence="3">DNA-binding protein</fullName>
    </recommendedName>
</protein>
<evidence type="ECO:0000313" key="1">
    <source>
        <dbReference type="EMBL" id="SFF11700.1"/>
    </source>
</evidence>
<evidence type="ECO:0000313" key="2">
    <source>
        <dbReference type="Proteomes" id="UP000199323"/>
    </source>
</evidence>
<reference evidence="1 2" key="1">
    <citation type="submission" date="2016-10" db="EMBL/GenBank/DDBJ databases">
        <authorList>
            <person name="de Groot N.N."/>
        </authorList>
    </citation>
    <scope>NUCLEOTIDE SEQUENCE [LARGE SCALE GENOMIC DNA]</scope>
    <source>
        <strain evidence="1 2">CGMCC 4.3510</strain>
    </source>
</reference>
<proteinExistence type="predicted"/>
<sequence length="63" mass="6436">MEPLSVPPGHMSAHQAATALGIGLSGVRQLVARGQLVKAGGTPRRPYYDTTAVLAILAARVAA</sequence>